<dbReference type="GO" id="GO:0051539">
    <property type="term" value="F:4 iron, 4 sulfur cluster binding"/>
    <property type="evidence" value="ECO:0007669"/>
    <property type="project" value="UniProtKB-KW"/>
</dbReference>
<keyword evidence="2" id="KW-0963">Cytoplasm</keyword>
<evidence type="ECO:0000256" key="4">
    <source>
        <dbReference type="ARBA" id="ARBA00022723"/>
    </source>
</evidence>
<dbReference type="GO" id="GO:0008616">
    <property type="term" value="P:tRNA queuosine(34) biosynthetic process"/>
    <property type="evidence" value="ECO:0007669"/>
    <property type="project" value="UniProtKB-KW"/>
</dbReference>
<evidence type="ECO:0000256" key="7">
    <source>
        <dbReference type="ARBA" id="ARBA00023004"/>
    </source>
</evidence>
<dbReference type="GO" id="GO:0046872">
    <property type="term" value="F:metal ion binding"/>
    <property type="evidence" value="ECO:0007669"/>
    <property type="project" value="UniProtKB-KW"/>
</dbReference>
<dbReference type="EMBL" id="CP060096">
    <property type="protein sequence ID" value="QSZ27800.1"/>
    <property type="molecule type" value="Genomic_DNA"/>
</dbReference>
<keyword evidence="5" id="KW-0671">Queuosine biosynthesis</keyword>
<sequence>MKCITKDEIRDYASSCGIDLIGFAEPDCLVKYHDLLKERENNNYSCPIEEKNYEKRINPRLIMDNIRSIISIAVSYNVDYVHEKPQKGYGIISRTSWGTDYHAVLKNKMDKLGGFIKSRCPDVELKCLVDNNPLLERAIAYNAGIGFYGKNSMIINEEYGSYIFLGEILCSIYFEPDTPVESKCGECELCLKACPGQAIVEPFKINANRCLSFATINKGYLDDKTVIKMGRRIYGCDTCQKVCPYNKWAKKVSRPEFVPDKLKPKHDLTDILNMDNKKFKQVFGPTASSWRGKRTIIRNAIIACANTNEKNCINTLKKILYGDNSYLRGYSAWALSVIGGKELSKDIDEVLGKEGDERSKKMMIDALKKLKGDVFEDNTGRGI</sequence>
<gene>
    <name evidence="10" type="primary">queG</name>
    <name evidence="10" type="ORF">ACETAC_02590</name>
</gene>
<feature type="domain" description="4Fe-4S ferredoxin-type" evidence="9">
    <location>
        <begin position="174"/>
        <end position="204"/>
    </location>
</feature>
<dbReference type="Gene3D" id="3.30.70.20">
    <property type="match status" value="1"/>
</dbReference>
<dbReference type="KEGG" id="aaut:ACETAC_02590"/>
<dbReference type="AlphaFoldDB" id="A0A975AWK2"/>
<organism evidence="10 11">
    <name type="scientific">Aceticella autotrophica</name>
    <dbReference type="NCBI Taxonomy" id="2755338"/>
    <lineage>
        <taxon>Bacteria</taxon>
        <taxon>Bacillati</taxon>
        <taxon>Bacillota</taxon>
        <taxon>Clostridia</taxon>
        <taxon>Thermoanaerobacterales</taxon>
        <taxon>Thermoanaerobacteraceae</taxon>
        <taxon>Aceticella</taxon>
    </lineage>
</organism>
<name>A0A975AWK2_9THEO</name>
<dbReference type="Pfam" id="PF13484">
    <property type="entry name" value="Fer4_16"/>
    <property type="match status" value="1"/>
</dbReference>
<dbReference type="SUPFAM" id="SSF46548">
    <property type="entry name" value="alpha-helical ferredoxin"/>
    <property type="match status" value="1"/>
</dbReference>
<evidence type="ECO:0000313" key="11">
    <source>
        <dbReference type="Proteomes" id="UP000671913"/>
    </source>
</evidence>
<accession>A0A975AWK2</accession>
<dbReference type="InterPro" id="IPR017900">
    <property type="entry name" value="4Fe4S_Fe_S_CS"/>
</dbReference>
<dbReference type="GO" id="GO:0052693">
    <property type="term" value="F:epoxyqueuosine reductase activity"/>
    <property type="evidence" value="ECO:0007669"/>
    <property type="project" value="UniProtKB-EC"/>
</dbReference>
<evidence type="ECO:0000256" key="3">
    <source>
        <dbReference type="ARBA" id="ARBA00022694"/>
    </source>
</evidence>
<keyword evidence="1" id="KW-0004">4Fe-4S</keyword>
<dbReference type="RefSeq" id="WP_284680518.1">
    <property type="nucleotide sequence ID" value="NZ_CP060096.1"/>
</dbReference>
<proteinExistence type="predicted"/>
<evidence type="ECO:0000256" key="8">
    <source>
        <dbReference type="ARBA" id="ARBA00023014"/>
    </source>
</evidence>
<evidence type="ECO:0000259" key="9">
    <source>
        <dbReference type="PROSITE" id="PS51379"/>
    </source>
</evidence>
<keyword evidence="3" id="KW-0819">tRNA processing</keyword>
<evidence type="ECO:0000256" key="2">
    <source>
        <dbReference type="ARBA" id="ARBA00022490"/>
    </source>
</evidence>
<keyword evidence="8" id="KW-0411">Iron-sulfur</keyword>
<protein>
    <submittedName>
        <fullName evidence="10">tRNA epoxyqueuosine(34) reductase QueG</fullName>
        <ecNumber evidence="10">1.17.99.6</ecNumber>
    </submittedName>
</protein>
<dbReference type="PANTHER" id="PTHR30002:SF4">
    <property type="entry name" value="EPOXYQUEUOSINE REDUCTASE"/>
    <property type="match status" value="1"/>
</dbReference>
<dbReference type="PANTHER" id="PTHR30002">
    <property type="entry name" value="EPOXYQUEUOSINE REDUCTASE"/>
    <property type="match status" value="1"/>
</dbReference>
<dbReference type="InterPro" id="IPR004453">
    <property type="entry name" value="QueG"/>
</dbReference>
<dbReference type="InterPro" id="IPR013542">
    <property type="entry name" value="QueG_DUF1730"/>
</dbReference>
<keyword evidence="6 10" id="KW-0560">Oxidoreductase</keyword>
<dbReference type="NCBIfam" id="TIGR00276">
    <property type="entry name" value="tRNA epoxyqueuosine(34) reductase QueG"/>
    <property type="match status" value="1"/>
</dbReference>
<evidence type="ECO:0000256" key="1">
    <source>
        <dbReference type="ARBA" id="ARBA00022485"/>
    </source>
</evidence>
<evidence type="ECO:0000256" key="6">
    <source>
        <dbReference type="ARBA" id="ARBA00023002"/>
    </source>
</evidence>
<reference evidence="10" key="1">
    <citation type="submission" date="2020-08" db="EMBL/GenBank/DDBJ databases">
        <title>Genomic insights into the carbon and energy metabolism of the first obligate autotrophic acetogenic bacterium Aceticella autotrophica gen. nov., sp. nov.</title>
        <authorList>
            <person name="Toshchakov S.V."/>
            <person name="Elcheninov A.G."/>
            <person name="Kublanov I.V."/>
            <person name="Frolov E.N."/>
            <person name="Lebedinsky A.V."/>
        </authorList>
    </citation>
    <scope>NUCLEOTIDE SEQUENCE</scope>
    <source>
        <strain evidence="10">3443-3Ac</strain>
    </source>
</reference>
<dbReference type="PROSITE" id="PS00198">
    <property type="entry name" value="4FE4S_FER_1"/>
    <property type="match status" value="1"/>
</dbReference>
<keyword evidence="11" id="KW-1185">Reference proteome</keyword>
<dbReference type="Pfam" id="PF08331">
    <property type="entry name" value="QueG_DUF1730"/>
    <property type="match status" value="1"/>
</dbReference>
<evidence type="ECO:0000313" key="10">
    <source>
        <dbReference type="EMBL" id="QSZ27800.1"/>
    </source>
</evidence>
<evidence type="ECO:0000256" key="5">
    <source>
        <dbReference type="ARBA" id="ARBA00022785"/>
    </source>
</evidence>
<dbReference type="EC" id="1.17.99.6" evidence="10"/>
<keyword evidence="4" id="KW-0479">Metal-binding</keyword>
<dbReference type="PROSITE" id="PS51379">
    <property type="entry name" value="4FE4S_FER_2"/>
    <property type="match status" value="1"/>
</dbReference>
<keyword evidence="7" id="KW-0408">Iron</keyword>
<dbReference type="Proteomes" id="UP000671913">
    <property type="component" value="Chromosome"/>
</dbReference>
<dbReference type="InterPro" id="IPR017896">
    <property type="entry name" value="4Fe4S_Fe-S-bd"/>
</dbReference>